<dbReference type="OrthoDB" id="6182044at2"/>
<evidence type="ECO:0000313" key="2">
    <source>
        <dbReference type="Proteomes" id="UP000019464"/>
    </source>
</evidence>
<reference evidence="1 2" key="2">
    <citation type="journal article" date="2015" name="Syst. Appl. Microbiol.">
        <title>Nitrincola nitratireducens sp. nov. isolated from a haloalkaline crater lake.</title>
        <authorList>
            <person name="Singh A."/>
            <person name="Vaidya B."/>
            <person name="Tanuku N.R."/>
            <person name="Pinnaka A.K."/>
        </authorList>
    </citation>
    <scope>NUCLEOTIDE SEQUENCE [LARGE SCALE GENOMIC DNA]</scope>
    <source>
        <strain evidence="1 2">AK23</strain>
    </source>
</reference>
<proteinExistence type="predicted"/>
<dbReference type="PATRIC" id="fig|1229521.3.peg.3607"/>
<dbReference type="AlphaFoldDB" id="W9UXX1"/>
<keyword evidence="2" id="KW-1185">Reference proteome</keyword>
<evidence type="ECO:0000313" key="1">
    <source>
        <dbReference type="EMBL" id="EXJ09571.1"/>
    </source>
</evidence>
<organism evidence="1 2">
    <name type="scientific">Nitrincola nitratireducens</name>
    <dbReference type="NCBI Taxonomy" id="1229521"/>
    <lineage>
        <taxon>Bacteria</taxon>
        <taxon>Pseudomonadati</taxon>
        <taxon>Pseudomonadota</taxon>
        <taxon>Gammaproteobacteria</taxon>
        <taxon>Oceanospirillales</taxon>
        <taxon>Oceanospirillaceae</taxon>
        <taxon>Nitrincola</taxon>
    </lineage>
</organism>
<dbReference type="STRING" id="1229521.D791_03576"/>
<gene>
    <name evidence="1" type="ORF">D791_03576</name>
</gene>
<sequence length="134" mass="15158">MNLHDYNDLINLAKQQQEPQRLLFVFAKAELPENANEHQRDEFARGEGGTLVPTLCVDRTPDEVDQFSVLVSESEQTGFSWDIVFVAAMDGRAGIRATSEECLQPLKMMMQQIQMGMISNFLAMNRKGDVVHLN</sequence>
<dbReference type="RefSeq" id="WP_036513882.1">
    <property type="nucleotide sequence ID" value="NZ_AONB01000023.1"/>
</dbReference>
<reference evidence="2" key="1">
    <citation type="submission" date="2012-11" db="EMBL/GenBank/DDBJ databases">
        <authorList>
            <person name="Singh A."/>
            <person name="Pinnaka A.K."/>
            <person name="Vaidya B."/>
        </authorList>
    </citation>
    <scope>NUCLEOTIDE SEQUENCE [LARGE SCALE GENOMIC DNA]</scope>
    <source>
        <strain evidence="2">AK23</strain>
    </source>
</reference>
<accession>W9UXX1</accession>
<dbReference type="EMBL" id="AONB01000023">
    <property type="protein sequence ID" value="EXJ09571.1"/>
    <property type="molecule type" value="Genomic_DNA"/>
</dbReference>
<comment type="caution">
    <text evidence="1">The sequence shown here is derived from an EMBL/GenBank/DDBJ whole genome shotgun (WGS) entry which is preliminary data.</text>
</comment>
<name>W9UXX1_9GAMM</name>
<protein>
    <submittedName>
        <fullName evidence="1">Uncharacterized protein</fullName>
    </submittedName>
</protein>
<dbReference type="Proteomes" id="UP000019464">
    <property type="component" value="Unassembled WGS sequence"/>
</dbReference>